<keyword evidence="3" id="KW-1185">Reference proteome</keyword>
<reference evidence="2" key="1">
    <citation type="submission" date="2023-06" db="EMBL/GenBank/DDBJ databases">
        <authorList>
            <person name="Jiang Y."/>
            <person name="Liu Q."/>
        </authorList>
    </citation>
    <scope>NUCLEOTIDE SEQUENCE</scope>
    <source>
        <strain evidence="2">CGMCC 1.12089</strain>
    </source>
</reference>
<dbReference type="EMBL" id="JASZYV010000002">
    <property type="protein sequence ID" value="MDM0044905.1"/>
    <property type="molecule type" value="Genomic_DNA"/>
</dbReference>
<protein>
    <submittedName>
        <fullName evidence="2">Uncharacterized protein</fullName>
    </submittedName>
</protein>
<name>A0ABT7NAJ9_9BURK</name>
<feature type="compositionally biased region" description="Basic and acidic residues" evidence="1">
    <location>
        <begin position="33"/>
        <end position="84"/>
    </location>
</feature>
<evidence type="ECO:0000313" key="2">
    <source>
        <dbReference type="EMBL" id="MDM0044905.1"/>
    </source>
</evidence>
<dbReference type="RefSeq" id="WP_286660015.1">
    <property type="nucleotide sequence ID" value="NZ_JASZYV010000002.1"/>
</dbReference>
<proteinExistence type="predicted"/>
<accession>A0ABT7NAJ9</accession>
<sequence length="84" mass="9450">MARPATQGPSNAQQDDVKTPDEGNTRSTRGPRLPHEHDESADSQKSNAKPDAKARRAHDDVERGVVDTDRGPMMDRLYREKLKR</sequence>
<comment type="caution">
    <text evidence="2">The sequence shown here is derived from an EMBL/GenBank/DDBJ whole genome shotgun (WGS) entry which is preliminary data.</text>
</comment>
<evidence type="ECO:0000313" key="3">
    <source>
        <dbReference type="Proteomes" id="UP001174908"/>
    </source>
</evidence>
<feature type="region of interest" description="Disordered" evidence="1">
    <location>
        <begin position="1"/>
        <end position="84"/>
    </location>
</feature>
<gene>
    <name evidence="2" type="ORF">QTH91_10450</name>
</gene>
<feature type="compositionally biased region" description="Basic and acidic residues" evidence="1">
    <location>
        <begin position="15"/>
        <end position="24"/>
    </location>
</feature>
<organism evidence="2 3">
    <name type="scientific">Variovorax dokdonensis</name>
    <dbReference type="NCBI Taxonomy" id="344883"/>
    <lineage>
        <taxon>Bacteria</taxon>
        <taxon>Pseudomonadati</taxon>
        <taxon>Pseudomonadota</taxon>
        <taxon>Betaproteobacteria</taxon>
        <taxon>Burkholderiales</taxon>
        <taxon>Comamonadaceae</taxon>
        <taxon>Variovorax</taxon>
    </lineage>
</organism>
<evidence type="ECO:0000256" key="1">
    <source>
        <dbReference type="SAM" id="MobiDB-lite"/>
    </source>
</evidence>
<dbReference type="Proteomes" id="UP001174908">
    <property type="component" value="Unassembled WGS sequence"/>
</dbReference>